<name>A0ABV0JTG2_9CYAN</name>
<keyword evidence="3" id="KW-1185">Reference proteome</keyword>
<sequence>MIEANNPEINVDELMQKIREEVARRKSSFPAKNGEVMAGAGTVVANYSNIVSCIDALLNNAEFKSQVRSHWPKKFERFPFNLSGGIQRFALKVYNFLLKEQRVVNSSLIEALRQSLFLNRQLLEQVTALQTQLQGTSAHLDTTDAHLQAVSDRISATDAQLQGVSDRLNTTDAQLQGVSDRLNGTDERVNLISDRISATDARVNLISDRISATDARLQEANDRLNATNGRLQGVSDHLNATDESYIRNDSYLKNDLNQQKRLIALFLEEARQRLPEPFSQEQVEAFVNEEQHLLDAFYVAFEEHFRGSREDILNRLKVYLPLVEQAKVGTQDSPILDVGCGRGEWLRLLQESEYVVRGLDINRVMLDECKARGFEVIEADVIDYLQALPDASLGAVTGFHIIEHLPFSALIQLFNETLRVLKPGGLAIFETPNPQNILVGTTNFYMDPTHRNPLPSPLVKFLVENSGFASVNIMNLNPYEESYKVSGSELAELFNQYFYGPQDYAVVGYKV</sequence>
<dbReference type="Pfam" id="PF13649">
    <property type="entry name" value="Methyltransf_25"/>
    <property type="match status" value="1"/>
</dbReference>
<dbReference type="InterPro" id="IPR029063">
    <property type="entry name" value="SAM-dependent_MTases_sf"/>
</dbReference>
<dbReference type="RefSeq" id="WP_190425304.1">
    <property type="nucleotide sequence ID" value="NZ_JAMPKK010000050.1"/>
</dbReference>
<dbReference type="SUPFAM" id="SSF57997">
    <property type="entry name" value="Tropomyosin"/>
    <property type="match status" value="1"/>
</dbReference>
<dbReference type="InterPro" id="IPR041698">
    <property type="entry name" value="Methyltransf_25"/>
</dbReference>
<gene>
    <name evidence="2" type="ORF">NDI37_20005</name>
</gene>
<dbReference type="GO" id="GO:0008168">
    <property type="term" value="F:methyltransferase activity"/>
    <property type="evidence" value="ECO:0007669"/>
    <property type="project" value="UniProtKB-KW"/>
</dbReference>
<dbReference type="CDD" id="cd02440">
    <property type="entry name" value="AdoMet_MTases"/>
    <property type="match status" value="1"/>
</dbReference>
<reference evidence="2 3" key="1">
    <citation type="submission" date="2022-04" db="EMBL/GenBank/DDBJ databases">
        <title>Positive selection, recombination, and allopatry shape intraspecific diversity of widespread and dominant cyanobacteria.</title>
        <authorList>
            <person name="Wei J."/>
            <person name="Shu W."/>
            <person name="Hu C."/>
        </authorList>
    </citation>
    <scope>NUCLEOTIDE SEQUENCE [LARGE SCALE GENOMIC DNA]</scope>
    <source>
        <strain evidence="2 3">GB2-A5</strain>
    </source>
</reference>
<evidence type="ECO:0000313" key="3">
    <source>
        <dbReference type="Proteomes" id="UP001442494"/>
    </source>
</evidence>
<dbReference type="GO" id="GO:0032259">
    <property type="term" value="P:methylation"/>
    <property type="evidence" value="ECO:0007669"/>
    <property type="project" value="UniProtKB-KW"/>
</dbReference>
<dbReference type="Proteomes" id="UP001442494">
    <property type="component" value="Unassembled WGS sequence"/>
</dbReference>
<evidence type="ECO:0000313" key="2">
    <source>
        <dbReference type="EMBL" id="MEP0866741.1"/>
    </source>
</evidence>
<dbReference type="PANTHER" id="PTHR43591:SF24">
    <property type="entry name" value="2-METHOXY-6-POLYPRENYL-1,4-BENZOQUINOL METHYLASE, MITOCHONDRIAL"/>
    <property type="match status" value="1"/>
</dbReference>
<keyword evidence="2" id="KW-0489">Methyltransferase</keyword>
<dbReference type="Gene3D" id="3.40.50.150">
    <property type="entry name" value="Vaccinia Virus protein VP39"/>
    <property type="match status" value="1"/>
</dbReference>
<dbReference type="SUPFAM" id="SSF53335">
    <property type="entry name" value="S-adenosyl-L-methionine-dependent methyltransferases"/>
    <property type="match status" value="1"/>
</dbReference>
<dbReference type="Gene3D" id="1.20.5.170">
    <property type="match status" value="1"/>
</dbReference>
<dbReference type="PANTHER" id="PTHR43591">
    <property type="entry name" value="METHYLTRANSFERASE"/>
    <property type="match status" value="1"/>
</dbReference>
<keyword evidence="2" id="KW-0808">Transferase</keyword>
<comment type="caution">
    <text evidence="2">The sequence shown here is derived from an EMBL/GenBank/DDBJ whole genome shotgun (WGS) entry which is preliminary data.</text>
</comment>
<evidence type="ECO:0000259" key="1">
    <source>
        <dbReference type="Pfam" id="PF13649"/>
    </source>
</evidence>
<organism evidence="2 3">
    <name type="scientific">Funiculus sociatus GB2-A5</name>
    <dbReference type="NCBI Taxonomy" id="2933946"/>
    <lineage>
        <taxon>Bacteria</taxon>
        <taxon>Bacillati</taxon>
        <taxon>Cyanobacteriota</taxon>
        <taxon>Cyanophyceae</taxon>
        <taxon>Coleofasciculales</taxon>
        <taxon>Coleofasciculaceae</taxon>
        <taxon>Funiculus</taxon>
    </lineage>
</organism>
<protein>
    <submittedName>
        <fullName evidence="2">Methyltransferase domain-containing protein</fullName>
    </submittedName>
</protein>
<feature type="domain" description="Methyltransferase" evidence="1">
    <location>
        <begin position="335"/>
        <end position="425"/>
    </location>
</feature>
<accession>A0ABV0JTG2</accession>
<dbReference type="EMBL" id="JAMPKK010000050">
    <property type="protein sequence ID" value="MEP0866741.1"/>
    <property type="molecule type" value="Genomic_DNA"/>
</dbReference>
<proteinExistence type="predicted"/>